<feature type="non-terminal residue" evidence="1">
    <location>
        <position position="1"/>
    </location>
</feature>
<accession>A0ABD0PKJ1</accession>
<reference evidence="1 2" key="1">
    <citation type="submission" date="2024-05" db="EMBL/GenBank/DDBJ databases">
        <title>Genome sequencing and assembly of Indian major carp, Cirrhinus mrigala (Hamilton, 1822).</title>
        <authorList>
            <person name="Mohindra V."/>
            <person name="Chowdhury L.M."/>
            <person name="Lal K."/>
            <person name="Jena J.K."/>
        </authorList>
    </citation>
    <scope>NUCLEOTIDE SEQUENCE [LARGE SCALE GENOMIC DNA]</scope>
    <source>
        <strain evidence="1">CM1030</strain>
        <tissue evidence="1">Blood</tissue>
    </source>
</reference>
<keyword evidence="2" id="KW-1185">Reference proteome</keyword>
<evidence type="ECO:0000313" key="1">
    <source>
        <dbReference type="EMBL" id="KAL0174569.1"/>
    </source>
</evidence>
<organism evidence="1 2">
    <name type="scientific">Cirrhinus mrigala</name>
    <name type="common">Mrigala</name>
    <dbReference type="NCBI Taxonomy" id="683832"/>
    <lineage>
        <taxon>Eukaryota</taxon>
        <taxon>Metazoa</taxon>
        <taxon>Chordata</taxon>
        <taxon>Craniata</taxon>
        <taxon>Vertebrata</taxon>
        <taxon>Euteleostomi</taxon>
        <taxon>Actinopterygii</taxon>
        <taxon>Neopterygii</taxon>
        <taxon>Teleostei</taxon>
        <taxon>Ostariophysi</taxon>
        <taxon>Cypriniformes</taxon>
        <taxon>Cyprinidae</taxon>
        <taxon>Labeoninae</taxon>
        <taxon>Labeonini</taxon>
        <taxon>Cirrhinus</taxon>
    </lineage>
</organism>
<evidence type="ECO:0000313" key="2">
    <source>
        <dbReference type="Proteomes" id="UP001529510"/>
    </source>
</evidence>
<gene>
    <name evidence="1" type="ORF">M9458_030537</name>
</gene>
<comment type="caution">
    <text evidence="1">The sequence shown here is derived from an EMBL/GenBank/DDBJ whole genome shotgun (WGS) entry which is preliminary data.</text>
</comment>
<dbReference type="Proteomes" id="UP001529510">
    <property type="component" value="Unassembled WGS sequence"/>
</dbReference>
<name>A0ABD0PKJ1_CIRMR</name>
<sequence>VDGGLWLKYANWLCFLSALRHLPHFLRDEVMDAVQRLYSPLDQADTLCCS</sequence>
<dbReference type="AlphaFoldDB" id="A0ABD0PKJ1"/>
<protein>
    <submittedName>
        <fullName evidence="1">Uncharacterized protein</fullName>
    </submittedName>
</protein>
<dbReference type="EMBL" id="JAMKFB020000015">
    <property type="protein sequence ID" value="KAL0174569.1"/>
    <property type="molecule type" value="Genomic_DNA"/>
</dbReference>
<proteinExistence type="predicted"/>